<proteinExistence type="predicted"/>
<organism evidence="1 2">
    <name type="scientific">Crenichthys baileyi</name>
    <name type="common">White River springfish</name>
    <dbReference type="NCBI Taxonomy" id="28760"/>
    <lineage>
        <taxon>Eukaryota</taxon>
        <taxon>Metazoa</taxon>
        <taxon>Chordata</taxon>
        <taxon>Craniata</taxon>
        <taxon>Vertebrata</taxon>
        <taxon>Euteleostomi</taxon>
        <taxon>Actinopterygii</taxon>
        <taxon>Neopterygii</taxon>
        <taxon>Teleostei</taxon>
        <taxon>Neoteleostei</taxon>
        <taxon>Acanthomorphata</taxon>
        <taxon>Ovalentaria</taxon>
        <taxon>Atherinomorphae</taxon>
        <taxon>Cyprinodontiformes</taxon>
        <taxon>Goodeidae</taxon>
        <taxon>Crenichthys</taxon>
    </lineage>
</organism>
<protein>
    <submittedName>
        <fullName evidence="1">Uncharacterized protein</fullName>
    </submittedName>
</protein>
<dbReference type="AlphaFoldDB" id="A0AAV9R1Y8"/>
<sequence>MVDFPFVRLWIDAREALLSLKTLRSAGRFVGKEDTVPLRLVYGNHSQITHDELSTRVKASAGSTQNLFILPHGFDTSTTTYEQCPLVLISLVSRAAVAPTLSAVAEHPS</sequence>
<evidence type="ECO:0000313" key="1">
    <source>
        <dbReference type="EMBL" id="KAK5603042.1"/>
    </source>
</evidence>
<gene>
    <name evidence="1" type="ORF">CRENBAI_014540</name>
</gene>
<reference evidence="1 2" key="1">
    <citation type="submission" date="2021-06" db="EMBL/GenBank/DDBJ databases">
        <authorList>
            <person name="Palmer J.M."/>
        </authorList>
    </citation>
    <scope>NUCLEOTIDE SEQUENCE [LARGE SCALE GENOMIC DNA]</scope>
    <source>
        <strain evidence="1 2">MEX-2019</strain>
        <tissue evidence="1">Muscle</tissue>
    </source>
</reference>
<keyword evidence="2" id="KW-1185">Reference proteome</keyword>
<name>A0AAV9R1Y8_9TELE</name>
<dbReference type="Proteomes" id="UP001311232">
    <property type="component" value="Unassembled WGS sequence"/>
</dbReference>
<accession>A0AAV9R1Y8</accession>
<evidence type="ECO:0000313" key="2">
    <source>
        <dbReference type="Proteomes" id="UP001311232"/>
    </source>
</evidence>
<comment type="caution">
    <text evidence="1">The sequence shown here is derived from an EMBL/GenBank/DDBJ whole genome shotgun (WGS) entry which is preliminary data.</text>
</comment>
<dbReference type="EMBL" id="JAHHUM010002596">
    <property type="protein sequence ID" value="KAK5603042.1"/>
    <property type="molecule type" value="Genomic_DNA"/>
</dbReference>